<evidence type="ECO:0000256" key="7">
    <source>
        <dbReference type="ARBA" id="ARBA00022946"/>
    </source>
</evidence>
<evidence type="ECO:0000256" key="13">
    <source>
        <dbReference type="SAM" id="MobiDB-lite"/>
    </source>
</evidence>
<keyword evidence="5 12" id="KW-0547">Nucleotide-binding</keyword>
<comment type="subcellular location">
    <subcellularLocation>
        <location evidence="1">Cytoplasm</location>
    </subcellularLocation>
</comment>
<evidence type="ECO:0000256" key="12">
    <source>
        <dbReference type="RuleBase" id="RU004187"/>
    </source>
</evidence>
<dbReference type="NCBIfam" id="NF041083">
    <property type="entry name" value="thermosome_beta"/>
    <property type="match status" value="1"/>
</dbReference>
<feature type="compositionally biased region" description="Gly residues" evidence="13">
    <location>
        <begin position="545"/>
        <end position="559"/>
    </location>
</feature>
<dbReference type="SUPFAM" id="SSF54849">
    <property type="entry name" value="GroEL-intermediate domain like"/>
    <property type="match status" value="1"/>
</dbReference>
<keyword evidence="8" id="KW-0346">Stress response</keyword>
<dbReference type="SUPFAM" id="SSF48592">
    <property type="entry name" value="GroEL equatorial domain-like"/>
    <property type="match status" value="1"/>
</dbReference>
<evidence type="ECO:0000256" key="2">
    <source>
        <dbReference type="ARBA" id="ARBA00008020"/>
    </source>
</evidence>
<comment type="function">
    <text evidence="10">Implicated in mitochondrial protein import and macromolecular assembly. May facilitate the correct folding of imported proteins. May also prevent misfolding and promote the refolding and proper assembly of unfolded polypeptides generated under stress conditions in the mitochondrial matrix.</text>
</comment>
<dbReference type="PANTHER" id="PTHR11353">
    <property type="entry name" value="CHAPERONIN"/>
    <property type="match status" value="1"/>
</dbReference>
<dbReference type="GO" id="GO:0051082">
    <property type="term" value="F:unfolded protein binding"/>
    <property type="evidence" value="ECO:0007669"/>
    <property type="project" value="InterPro"/>
</dbReference>
<dbReference type="SUPFAM" id="SSF52029">
    <property type="entry name" value="GroEL apical domain-like"/>
    <property type="match status" value="1"/>
</dbReference>
<protein>
    <recommendedName>
        <fullName evidence="3">T-complex protein 1 subunit alpha</fullName>
    </recommendedName>
    <alternativeName>
        <fullName evidence="11">CCT-alpha</fullName>
    </alternativeName>
</protein>
<dbReference type="InterPro" id="IPR027410">
    <property type="entry name" value="TCP-1-like_intermed_sf"/>
</dbReference>
<dbReference type="InterPro" id="IPR002194">
    <property type="entry name" value="Chaperonin_TCP-1_CS"/>
</dbReference>
<dbReference type="InterPro" id="IPR054827">
    <property type="entry name" value="thermosome_alpha"/>
</dbReference>
<evidence type="ECO:0000256" key="9">
    <source>
        <dbReference type="ARBA" id="ARBA00023186"/>
    </source>
</evidence>
<evidence type="ECO:0000256" key="10">
    <source>
        <dbReference type="ARBA" id="ARBA00025467"/>
    </source>
</evidence>
<dbReference type="InterPro" id="IPR012715">
    <property type="entry name" value="Chap_CCT_alpha"/>
</dbReference>
<evidence type="ECO:0000313" key="14">
    <source>
        <dbReference type="EMBL" id="ANM86098.1"/>
    </source>
</evidence>
<keyword evidence="6 12" id="KW-0067">ATP-binding</keyword>
<evidence type="ECO:0000256" key="1">
    <source>
        <dbReference type="ARBA" id="ARBA00004496"/>
    </source>
</evidence>
<dbReference type="GO" id="GO:0140662">
    <property type="term" value="F:ATP-dependent protein folding chaperone"/>
    <property type="evidence" value="ECO:0007669"/>
    <property type="project" value="InterPro"/>
</dbReference>
<dbReference type="AlphaFoldDB" id="A0A192ZHU8"/>
<sequence length="559" mass="61083">MADQVAPLRLDGERKSGQDVRDENVSAALSVANVVKTSLGPIGLDKMLVDDIGDVTVTNDGATILRLLEIEHPAAKVLVDLAQLQDEEVGDGTTSVVIIASELLRRGNDLVKKKVHPTLVISGFRLAMKESIRYIRANLATPSEALGRECLMNIARTSISSKVIGAESEFFANLVVDAIQRVKTINSRGDYRYPVKAVNILKQHGRSMRETMHVHGFALNCTRGSQQMPSRITGAKIALLDFDLQRVKTRMGVQVLVTDPKELEAIRRREEDMTKERIAKIVEAGANVVLTTKGIDDFSLKFLVQKGVIGVRRVKKDDIRRIAKLTGGEIMLTLANLEGDESFDTKFLGVADEVSQERLADDELILIKTEEGSRATSIVLRGPNEYMLDEMERSVHDALCAVKRCLESGRVVPGGGCVETALSIHLEEFATTIETKEQLAIAEFAEALLVIPKQLAVNAAKDATELVAKLRAHHYLSQSDESKADHKYMGLDLVAGVVRDNLAAGVLEPAMSKVKSIQFATEAAIALMRIDDFVRINPKQQQQQQGGGMPGGMPGGMMM</sequence>
<dbReference type="InterPro" id="IPR027413">
    <property type="entry name" value="GROEL-like_equatorial_sf"/>
</dbReference>
<feature type="region of interest" description="Disordered" evidence="13">
    <location>
        <begin position="538"/>
        <end position="559"/>
    </location>
</feature>
<evidence type="ECO:0000256" key="8">
    <source>
        <dbReference type="ARBA" id="ARBA00023016"/>
    </source>
</evidence>
<dbReference type="FunFam" id="3.50.7.10:FF:000009">
    <property type="entry name" value="T-complex protein 1 subunit alpha"/>
    <property type="match status" value="1"/>
</dbReference>
<dbReference type="PRINTS" id="PR00304">
    <property type="entry name" value="TCOMPLEXTCP1"/>
</dbReference>
<dbReference type="GO" id="GO:0016887">
    <property type="term" value="F:ATP hydrolysis activity"/>
    <property type="evidence" value="ECO:0007669"/>
    <property type="project" value="InterPro"/>
</dbReference>
<dbReference type="GO" id="GO:0005737">
    <property type="term" value="C:cytoplasm"/>
    <property type="evidence" value="ECO:0007669"/>
    <property type="project" value="UniProtKB-SubCell"/>
</dbReference>
<dbReference type="PROSITE" id="PS00750">
    <property type="entry name" value="TCP1_1"/>
    <property type="match status" value="1"/>
</dbReference>
<evidence type="ECO:0000256" key="5">
    <source>
        <dbReference type="ARBA" id="ARBA00022741"/>
    </source>
</evidence>
<evidence type="ECO:0000256" key="6">
    <source>
        <dbReference type="ARBA" id="ARBA00022840"/>
    </source>
</evidence>
<reference evidence="14" key="1">
    <citation type="submission" date="2016-05" db="EMBL/GenBank/DDBJ databases">
        <title>Novel hydrogenosomes in the microaerophilic jakobid Stygiella incarcerata.</title>
        <authorList>
            <person name="Leger M.M."/>
            <person name="Eme L."/>
            <person name="Hug L.A."/>
            <person name="Roger A.J."/>
        </authorList>
    </citation>
    <scope>NUCLEOTIDE SEQUENCE</scope>
</reference>
<feature type="compositionally biased region" description="Basic and acidic residues" evidence="13">
    <location>
        <begin position="10"/>
        <end position="21"/>
    </location>
</feature>
<keyword evidence="7" id="KW-0809">Transit peptide</keyword>
<dbReference type="FunFam" id="1.10.560.10:FF:000070">
    <property type="entry name" value="Uncharacterized protein"/>
    <property type="match status" value="1"/>
</dbReference>
<keyword evidence="9 12" id="KW-0143">Chaperone</keyword>
<dbReference type="InterPro" id="IPR002423">
    <property type="entry name" value="Cpn60/GroEL/TCP-1"/>
</dbReference>
<dbReference type="Gene3D" id="1.10.560.10">
    <property type="entry name" value="GroEL-like equatorial domain"/>
    <property type="match status" value="1"/>
</dbReference>
<dbReference type="NCBIfam" id="TIGR02340">
    <property type="entry name" value="chap_CCT_alpha"/>
    <property type="match status" value="1"/>
</dbReference>
<name>A0A192ZHU8_9EUKA</name>
<keyword evidence="4" id="KW-0963">Cytoplasm</keyword>
<dbReference type="EMBL" id="KX235369">
    <property type="protein sequence ID" value="ANM86098.1"/>
    <property type="molecule type" value="mRNA"/>
</dbReference>
<proteinExistence type="evidence at transcript level"/>
<dbReference type="Pfam" id="PF00118">
    <property type="entry name" value="Cpn60_TCP1"/>
    <property type="match status" value="1"/>
</dbReference>
<feature type="region of interest" description="Disordered" evidence="13">
    <location>
        <begin position="1"/>
        <end position="21"/>
    </location>
</feature>
<evidence type="ECO:0000256" key="4">
    <source>
        <dbReference type="ARBA" id="ARBA00022490"/>
    </source>
</evidence>
<dbReference type="Gene3D" id="3.50.7.10">
    <property type="entry name" value="GroEL"/>
    <property type="match status" value="1"/>
</dbReference>
<comment type="similarity">
    <text evidence="2 12">Belongs to the TCP-1 chaperonin family.</text>
</comment>
<dbReference type="Gene3D" id="3.30.260.10">
    <property type="entry name" value="TCP-1-like chaperonin intermediate domain"/>
    <property type="match status" value="1"/>
</dbReference>
<accession>A0A192ZHU8</accession>
<dbReference type="PROSITE" id="PS00751">
    <property type="entry name" value="TCP1_2"/>
    <property type="match status" value="1"/>
</dbReference>
<evidence type="ECO:0000256" key="11">
    <source>
        <dbReference type="ARBA" id="ARBA00030049"/>
    </source>
</evidence>
<dbReference type="InterPro" id="IPR053374">
    <property type="entry name" value="TCP-1_chaperonin"/>
</dbReference>
<gene>
    <name evidence="14" type="primary">cct-A</name>
</gene>
<dbReference type="PROSITE" id="PS00995">
    <property type="entry name" value="TCP1_3"/>
    <property type="match status" value="1"/>
</dbReference>
<dbReference type="CDD" id="cd03335">
    <property type="entry name" value="TCP1_alpha"/>
    <property type="match status" value="1"/>
</dbReference>
<evidence type="ECO:0000256" key="3">
    <source>
        <dbReference type="ARBA" id="ARBA00014424"/>
    </source>
</evidence>
<dbReference type="NCBIfam" id="NF041082">
    <property type="entry name" value="thermosome_alpha"/>
    <property type="match status" value="1"/>
</dbReference>
<dbReference type="GO" id="GO:0005524">
    <property type="term" value="F:ATP binding"/>
    <property type="evidence" value="ECO:0007669"/>
    <property type="project" value="UniProtKB-KW"/>
</dbReference>
<organism evidence="14">
    <name type="scientific">Stygiella incarcerata</name>
    <dbReference type="NCBI Taxonomy" id="1712417"/>
    <lineage>
        <taxon>Eukaryota</taxon>
        <taxon>Discoba</taxon>
        <taxon>Jakobida</taxon>
        <taxon>Andalucina</taxon>
        <taxon>Stygiellidae</taxon>
        <taxon>Stygiella</taxon>
    </lineage>
</organism>
<dbReference type="InterPro" id="IPR017998">
    <property type="entry name" value="Chaperone_TCP-1"/>
</dbReference>
<dbReference type="InterPro" id="IPR027409">
    <property type="entry name" value="GroEL-like_apical_dom_sf"/>
</dbReference>